<evidence type="ECO:0000313" key="9">
    <source>
        <dbReference type="EMBL" id="KTW28010.1"/>
    </source>
</evidence>
<dbReference type="GeneID" id="28936640"/>
<name>A0A0W4ZI24_PNEC8</name>
<evidence type="ECO:0000256" key="6">
    <source>
        <dbReference type="ARBA" id="ARBA00041184"/>
    </source>
</evidence>
<dbReference type="InterPro" id="IPR015507">
    <property type="entry name" value="rRNA-MeTfrase_E"/>
</dbReference>
<evidence type="ECO:0000256" key="4">
    <source>
        <dbReference type="ARBA" id="ARBA00022679"/>
    </source>
</evidence>
<comment type="caution">
    <text evidence="9">The sequence shown here is derived from an EMBL/GenBank/DDBJ whole genome shotgun (WGS) entry which is preliminary data.</text>
</comment>
<dbReference type="Proteomes" id="UP000054454">
    <property type="component" value="Unassembled WGS sequence"/>
</dbReference>
<dbReference type="PANTHER" id="PTHR10920:SF18">
    <property type="entry name" value="RRNA METHYLTRANSFERASE 2, MITOCHONDRIAL"/>
    <property type="match status" value="1"/>
</dbReference>
<reference evidence="10" key="1">
    <citation type="journal article" date="2016" name="Nat. Commun.">
        <title>Genome analysis of three Pneumocystis species reveals adaptation mechanisms to life exclusively in mammalian hosts.</title>
        <authorList>
            <person name="Ma L."/>
            <person name="Chen Z."/>
            <person name="Huang D.W."/>
            <person name="Kutty G."/>
            <person name="Ishihara M."/>
            <person name="Wang H."/>
            <person name="Abouelleil A."/>
            <person name="Bishop L."/>
            <person name="Davey E."/>
            <person name="Deng R."/>
            <person name="Deng X."/>
            <person name="Fan L."/>
            <person name="Fantoni G."/>
            <person name="Fitzgerald M."/>
            <person name="Gogineni E."/>
            <person name="Goldberg J.M."/>
            <person name="Handley G."/>
            <person name="Hu X."/>
            <person name="Huber C."/>
            <person name="Jiao X."/>
            <person name="Jones K."/>
            <person name="Levin J.Z."/>
            <person name="Liu Y."/>
            <person name="Macdonald P."/>
            <person name="Melnikov A."/>
            <person name="Raley C."/>
            <person name="Sassi M."/>
            <person name="Sherman B.T."/>
            <person name="Song X."/>
            <person name="Sykes S."/>
            <person name="Tran B."/>
            <person name="Walsh L."/>
            <person name="Xia Y."/>
            <person name="Yang J."/>
            <person name="Young S."/>
            <person name="Zeng Q."/>
            <person name="Zheng X."/>
            <person name="Stephens R."/>
            <person name="Nusbaum C."/>
            <person name="Birren B.W."/>
            <person name="Azadi P."/>
            <person name="Lempicki R.A."/>
            <person name="Cuomo C.A."/>
            <person name="Kovacs J.A."/>
        </authorList>
    </citation>
    <scope>NUCLEOTIDE SEQUENCE [LARGE SCALE GENOMIC DNA]</scope>
    <source>
        <strain evidence="10">B80</strain>
    </source>
</reference>
<keyword evidence="10" id="KW-1185">Reference proteome</keyword>
<dbReference type="Pfam" id="PF01728">
    <property type="entry name" value="FtsJ"/>
    <property type="match status" value="1"/>
</dbReference>
<evidence type="ECO:0000256" key="2">
    <source>
        <dbReference type="ARBA" id="ARBA00022552"/>
    </source>
</evidence>
<evidence type="ECO:0000259" key="8">
    <source>
        <dbReference type="Pfam" id="PF01728"/>
    </source>
</evidence>
<dbReference type="EMBL" id="LFVZ01000008">
    <property type="protein sequence ID" value="KTW28010.1"/>
    <property type="molecule type" value="Genomic_DNA"/>
</dbReference>
<dbReference type="HAMAP" id="MF_01547">
    <property type="entry name" value="RNA_methyltr_E"/>
    <property type="match status" value="1"/>
</dbReference>
<dbReference type="InterPro" id="IPR002877">
    <property type="entry name" value="RNA_MeTrfase_FtsJ_dom"/>
</dbReference>
<comment type="similarity">
    <text evidence="1">Belongs to the class I-like SAM-binding methyltransferase superfamily. RNA methyltransferase RlmE family.</text>
</comment>
<keyword evidence="5 7" id="KW-0949">S-adenosyl-L-methionine</keyword>
<organism evidence="9 10">
    <name type="scientific">Pneumocystis carinii (strain B80)</name>
    <name type="common">Rat pneumocystis pneumonia agent</name>
    <name type="synonym">Pneumocystis carinii f. sp. carinii</name>
    <dbReference type="NCBI Taxonomy" id="1408658"/>
    <lineage>
        <taxon>Eukaryota</taxon>
        <taxon>Fungi</taxon>
        <taxon>Dikarya</taxon>
        <taxon>Ascomycota</taxon>
        <taxon>Taphrinomycotina</taxon>
        <taxon>Pneumocystomycetes</taxon>
        <taxon>Pneumocystaceae</taxon>
        <taxon>Pneumocystis</taxon>
    </lineage>
</organism>
<keyword evidence="3" id="KW-0489">Methyltransferase</keyword>
<dbReference type="GO" id="GO:0005739">
    <property type="term" value="C:mitochondrion"/>
    <property type="evidence" value="ECO:0007669"/>
    <property type="project" value="EnsemblFungi"/>
</dbReference>
<evidence type="ECO:0000256" key="3">
    <source>
        <dbReference type="ARBA" id="ARBA00022603"/>
    </source>
</evidence>
<evidence type="ECO:0000313" key="10">
    <source>
        <dbReference type="Proteomes" id="UP000054454"/>
    </source>
</evidence>
<dbReference type="SUPFAM" id="SSF53335">
    <property type="entry name" value="S-adenosyl-L-methionine-dependent methyltransferases"/>
    <property type="match status" value="1"/>
</dbReference>
<dbReference type="OrthoDB" id="20105at2759"/>
<protein>
    <recommendedName>
        <fullName evidence="6">rRNA methyltransferase 2, mitochondrial</fullName>
    </recommendedName>
</protein>
<evidence type="ECO:0000256" key="5">
    <source>
        <dbReference type="ARBA" id="ARBA00022691"/>
    </source>
</evidence>
<dbReference type="InterPro" id="IPR050082">
    <property type="entry name" value="RNA_methyltr_RlmE"/>
</dbReference>
<evidence type="ECO:0000256" key="7">
    <source>
        <dbReference type="PIRSR" id="PIRSR005461-1"/>
    </source>
</evidence>
<evidence type="ECO:0000256" key="1">
    <source>
        <dbReference type="ARBA" id="ARBA00009258"/>
    </source>
</evidence>
<proteinExistence type="inferred from homology"/>
<keyword evidence="4" id="KW-0808">Transferase</keyword>
<dbReference type="PANTHER" id="PTHR10920">
    <property type="entry name" value="RIBOSOMAL RNA METHYLTRANSFERASE"/>
    <property type="match status" value="1"/>
</dbReference>
<dbReference type="RefSeq" id="XP_018225719.1">
    <property type="nucleotide sequence ID" value="XM_018370437.1"/>
</dbReference>
<accession>A0A0W4ZI24</accession>
<sequence>MTILSSKTCKFKIYKLIFIHTQKFHSSNQLNSNSSSKRWIQRQKNDYFTREARVLQYKSRAAFKLLEINEKYKIFKPGNTVIDLGFSPGSWSQVAVEKVGSKGRVLGLDIIPSQPPVGVSSMQGNFLSKATQRAIIKYLSDPNRGRQSAISSLSFENGEKLSYIDLERRLEHNNTKSHSSKVADVILSDMLAPLPQIDGFYKRSLSDPYHRLANISGISVKDHGASMDLCDSALLFCIDALHVGGNFICKFYSGIEDKILLKKMQKVFQEVKREKPCASYSESRESYFIGLKMRASINKKDIENM</sequence>
<gene>
    <name evidence="9" type="ORF">T552_01874</name>
</gene>
<dbReference type="Gene3D" id="3.40.50.150">
    <property type="entry name" value="Vaccinia Virus protein VP39"/>
    <property type="match status" value="1"/>
</dbReference>
<dbReference type="AlphaFoldDB" id="A0A0W4ZI24"/>
<dbReference type="VEuPathDB" id="FungiDB:T552_01874"/>
<feature type="domain" description="Ribosomal RNA methyltransferase FtsJ" evidence="8">
    <location>
        <begin position="57"/>
        <end position="292"/>
    </location>
</feature>
<dbReference type="GO" id="GO:0008650">
    <property type="term" value="F:rRNA (uridine-2'-O-)-methyltransferase activity"/>
    <property type="evidence" value="ECO:0007669"/>
    <property type="project" value="EnsemblFungi"/>
</dbReference>
<keyword evidence="2" id="KW-0698">rRNA processing</keyword>
<feature type="active site" description="Proton acceptor" evidence="7">
    <location>
        <position position="250"/>
    </location>
</feature>
<dbReference type="PIRSF" id="PIRSF005461">
    <property type="entry name" value="23S_rRNA_mtase"/>
    <property type="match status" value="1"/>
</dbReference>
<dbReference type="InterPro" id="IPR029063">
    <property type="entry name" value="SAM-dependent_MTases_sf"/>
</dbReference>